<gene>
    <name evidence="3" type="ORF">FPZ24_13430</name>
</gene>
<dbReference type="GO" id="GO:0006508">
    <property type="term" value="P:proteolysis"/>
    <property type="evidence" value="ECO:0007669"/>
    <property type="project" value="UniProtKB-KW"/>
</dbReference>
<protein>
    <submittedName>
        <fullName evidence="3">CPBP family intramembrane metalloprotease</fullName>
    </submittedName>
</protein>
<feature type="domain" description="CAAX prenyl protease 2/Lysostaphin resistance protein A-like" evidence="2">
    <location>
        <begin position="128"/>
        <end position="220"/>
    </location>
</feature>
<feature type="transmembrane region" description="Helical" evidence="1">
    <location>
        <begin position="184"/>
        <end position="204"/>
    </location>
</feature>
<evidence type="ECO:0000313" key="4">
    <source>
        <dbReference type="Proteomes" id="UP000315673"/>
    </source>
</evidence>
<dbReference type="Proteomes" id="UP000315673">
    <property type="component" value="Chromosome"/>
</dbReference>
<keyword evidence="3" id="KW-0482">Metalloprotease</keyword>
<sequence>MQPCEPNTPPGSVVWRFIHHPMTLLVLSVPMILACVLLYGTINRAMGAKTNDSAGLLSAFIGAGIFFGAYWLFVRFVERRPVDEFAFPPAAKELAIGFAIGVALLSVVVGVIAALGSYRVIGTRGAEVLPLALSIGIFPGFSEEIAIRGLFFRLFERWLGSWAALALSAAFFGAGHLANPNATWVAAAGIAFEAGIMLAAVYMITRRLWVAIGLHAAWNFAEGGIYGTPVSGLSIDGLLRPWIGGSDLITGGAFGPEASLPAMAVATAVGVVFLVIAWRRGNFIAPSWVRRRQLAGAQE</sequence>
<evidence type="ECO:0000259" key="2">
    <source>
        <dbReference type="Pfam" id="PF02517"/>
    </source>
</evidence>
<organism evidence="3 4">
    <name type="scientific">Sphingomonas panacisoli</name>
    <dbReference type="NCBI Taxonomy" id="1813879"/>
    <lineage>
        <taxon>Bacteria</taxon>
        <taxon>Pseudomonadati</taxon>
        <taxon>Pseudomonadota</taxon>
        <taxon>Alphaproteobacteria</taxon>
        <taxon>Sphingomonadales</taxon>
        <taxon>Sphingomonadaceae</taxon>
        <taxon>Sphingomonas</taxon>
    </lineage>
</organism>
<evidence type="ECO:0000313" key="3">
    <source>
        <dbReference type="EMBL" id="QDZ08355.1"/>
    </source>
</evidence>
<feature type="transmembrane region" description="Helical" evidence="1">
    <location>
        <begin position="216"/>
        <end position="239"/>
    </location>
</feature>
<keyword evidence="1" id="KW-1133">Transmembrane helix</keyword>
<feature type="transmembrane region" description="Helical" evidence="1">
    <location>
        <begin position="94"/>
        <end position="115"/>
    </location>
</feature>
<dbReference type="InterPro" id="IPR003675">
    <property type="entry name" value="Rce1/LyrA-like_dom"/>
</dbReference>
<dbReference type="OrthoDB" id="193898at2"/>
<feature type="transmembrane region" description="Helical" evidence="1">
    <location>
        <begin position="259"/>
        <end position="278"/>
    </location>
</feature>
<keyword evidence="3" id="KW-0645">Protease</keyword>
<dbReference type="PANTHER" id="PTHR39430:SF1">
    <property type="entry name" value="PROTEASE"/>
    <property type="match status" value="1"/>
</dbReference>
<accession>A0A5B8LKT8</accession>
<name>A0A5B8LKT8_9SPHN</name>
<evidence type="ECO:0000256" key="1">
    <source>
        <dbReference type="SAM" id="Phobius"/>
    </source>
</evidence>
<dbReference type="GO" id="GO:0004175">
    <property type="term" value="F:endopeptidase activity"/>
    <property type="evidence" value="ECO:0007669"/>
    <property type="project" value="UniProtKB-ARBA"/>
</dbReference>
<feature type="transmembrane region" description="Helical" evidence="1">
    <location>
        <begin position="54"/>
        <end position="74"/>
    </location>
</feature>
<feature type="transmembrane region" description="Helical" evidence="1">
    <location>
        <begin position="22"/>
        <end position="42"/>
    </location>
</feature>
<dbReference type="AlphaFoldDB" id="A0A5B8LKT8"/>
<keyword evidence="4" id="KW-1185">Reference proteome</keyword>
<dbReference type="KEGG" id="spai:FPZ24_13430"/>
<dbReference type="GO" id="GO:0080120">
    <property type="term" value="P:CAAX-box protein maturation"/>
    <property type="evidence" value="ECO:0007669"/>
    <property type="project" value="UniProtKB-ARBA"/>
</dbReference>
<feature type="transmembrane region" description="Helical" evidence="1">
    <location>
        <begin position="158"/>
        <end position="178"/>
    </location>
</feature>
<keyword evidence="1" id="KW-0472">Membrane</keyword>
<keyword evidence="3" id="KW-0378">Hydrolase</keyword>
<reference evidence="3 4" key="1">
    <citation type="submission" date="2019-07" db="EMBL/GenBank/DDBJ databases">
        <title>Full genome sequence of Sphingomonas sp. 4R-6-7(HKS19).</title>
        <authorList>
            <person name="Im W.-T."/>
        </authorList>
    </citation>
    <scope>NUCLEOTIDE SEQUENCE [LARGE SCALE GENOMIC DNA]</scope>
    <source>
        <strain evidence="3 4">HKS19</strain>
    </source>
</reference>
<dbReference type="Pfam" id="PF02517">
    <property type="entry name" value="Rce1-like"/>
    <property type="match status" value="1"/>
</dbReference>
<dbReference type="GO" id="GO:0008237">
    <property type="term" value="F:metallopeptidase activity"/>
    <property type="evidence" value="ECO:0007669"/>
    <property type="project" value="UniProtKB-KW"/>
</dbReference>
<dbReference type="RefSeq" id="WP_146572801.1">
    <property type="nucleotide sequence ID" value="NZ_CP042306.1"/>
</dbReference>
<dbReference type="EMBL" id="CP042306">
    <property type="protein sequence ID" value="QDZ08355.1"/>
    <property type="molecule type" value="Genomic_DNA"/>
</dbReference>
<keyword evidence="1" id="KW-0812">Transmembrane</keyword>
<proteinExistence type="predicted"/>
<dbReference type="PANTHER" id="PTHR39430">
    <property type="entry name" value="MEMBRANE-ASSOCIATED PROTEASE-RELATED"/>
    <property type="match status" value="1"/>
</dbReference>